<proteinExistence type="predicted"/>
<accession>A0A0G0KQ15</accession>
<feature type="region of interest" description="Disordered" evidence="1">
    <location>
        <begin position="537"/>
        <end position="569"/>
    </location>
</feature>
<evidence type="ECO:0000313" key="2">
    <source>
        <dbReference type="EMBL" id="KKQ81713.1"/>
    </source>
</evidence>
<dbReference type="EMBL" id="LBVJ01000056">
    <property type="protein sequence ID" value="KKQ81713.1"/>
    <property type="molecule type" value="Genomic_DNA"/>
</dbReference>
<evidence type="ECO:0000256" key="1">
    <source>
        <dbReference type="SAM" id="MobiDB-lite"/>
    </source>
</evidence>
<dbReference type="Gene3D" id="2.60.40.1930">
    <property type="match status" value="1"/>
</dbReference>
<comment type="caution">
    <text evidence="2">The sequence shown here is derived from an EMBL/GenBank/DDBJ whole genome shotgun (WGS) entry which is preliminary data.</text>
</comment>
<feature type="region of interest" description="Disordered" evidence="1">
    <location>
        <begin position="754"/>
        <end position="773"/>
    </location>
</feature>
<protein>
    <submittedName>
        <fullName evidence="2">Uncharacterized protein</fullName>
    </submittedName>
</protein>
<sequence>MWENYKIVKNMKLPKTEYRKSKANSKFLKKLKLLIATIFLLLLPAFLPLFNSFLPTQEEPERLSALQISGKTISPNNYDLTFKVTEDVKIPLKINKDNSTLGRVSSFIDKAVTVFGSTDTTLNAKVFNGKGKIIDSFDLDYNDLPEITLNPEKLVPGKYILRIFDPDNPNRFIEQDFTWGVLAINTNKSVYKEGETVKLVIAVLDDDGNMVCDALLRIKIQASEGQAYTLSTEDGNIQVSEWCTKKEYTLIPDYSATLSGVKSGVYEMQLTAETKNGVYTITDSFEVASTQEEGPLSPVTNRESINGHSGFNPESIQNISIDSRFRGNDSSESGNDNRQSFFDIERISATRIFPESAYPMMFDVTATEDFKGTVTETVPASFKISGLSLYELDEYFGHSDFEDDGVIVPLKITEKDDKKILEWQGDWKKGQIYHLHYKYQTPNISPEFYTVGPLKLINHKSEIVYQDIRSWSLAIDVATTMILLWDTGNGTIPAGWTCISCSGGAYENIYPRGASAYGSSTAGTAQHTHTQTHVSQTVAGDGSNFDAGSGETTAATGHTHTYSAGTVESKDNDPAYRTLNFIKSTGLPSTIPQNVIAIFDSATLPNSDWTAYSAIDSKFLKGGAATANAGSDTHTHTVSGSLLGNAGSYSLQGGDAELGPTLTHTHSCSGTNSSTDNKPPYYEVVFAYVNNASGTTLPSGLIAMFDDTAPTNWTRVSAWDGYFIRGNSSAYGANANTSTHTHTNLALSCPATSTSQSYDTAPSNGGSPLSHTHTDTVSFDTPSHLPVYRDTVFAKRDNIITISGYIRLADESTADTTESGTLMNITVEGGSTYTPAIDANGFYTQTFATPTSGNAILVFVNDGGDYEGSAVTVSDGADISLDLYEDRFIARSDKSATSIVLQDIVDVDSADADDLIPTVTTGGITIASGKELHIYTGDTFDPGGTVTTQTAGNLHLDDSSVMYLDTATNTIAGDITIDTSANLHIDTNTTVSGGDITATGTLSSSGGTVTMGATGTIGGGGSITFTDLTVSDTFTTTISSSITVSGGDMSSTGTSAYSYSGTPTVTINGTGNLGGGGTTSLYNLIIGDGDNSQTTTVASTLIINNDLNIYATETLAMGTNNDGLRNFDRLQPDHRKRHQYRLC</sequence>
<feature type="compositionally biased region" description="Low complexity" evidence="1">
    <location>
        <begin position="547"/>
        <end position="566"/>
    </location>
</feature>
<gene>
    <name evidence="2" type="ORF">UT06_C0056G0003</name>
</gene>
<dbReference type="AlphaFoldDB" id="A0A0G0KQ15"/>
<name>A0A0G0KQ15_9BACT</name>
<dbReference type="Proteomes" id="UP000034710">
    <property type="component" value="Unassembled WGS sequence"/>
</dbReference>
<organism evidence="2 3">
    <name type="scientific">Candidatus Woesebacteria bacterium GW2011_GWA1_38_8</name>
    <dbReference type="NCBI Taxonomy" id="1618547"/>
    <lineage>
        <taxon>Bacteria</taxon>
        <taxon>Candidatus Woeseibacteriota</taxon>
    </lineage>
</organism>
<evidence type="ECO:0000313" key="3">
    <source>
        <dbReference type="Proteomes" id="UP000034710"/>
    </source>
</evidence>
<reference evidence="2 3" key="1">
    <citation type="journal article" date="2015" name="Nature">
        <title>rRNA introns, odd ribosomes, and small enigmatic genomes across a large radiation of phyla.</title>
        <authorList>
            <person name="Brown C.T."/>
            <person name="Hug L.A."/>
            <person name="Thomas B.C."/>
            <person name="Sharon I."/>
            <person name="Castelle C.J."/>
            <person name="Singh A."/>
            <person name="Wilkins M.J."/>
            <person name="Williams K.H."/>
            <person name="Banfield J.F."/>
        </authorList>
    </citation>
    <scope>NUCLEOTIDE SEQUENCE [LARGE SCALE GENOMIC DNA]</scope>
</reference>
<feature type="region of interest" description="Disordered" evidence="1">
    <location>
        <begin position="290"/>
        <end position="315"/>
    </location>
</feature>